<feature type="region of interest" description="Disordered" evidence="1">
    <location>
        <begin position="1"/>
        <end position="20"/>
    </location>
</feature>
<dbReference type="EMBL" id="WKLC01002616">
    <property type="protein sequence ID" value="MSE19310.1"/>
    <property type="molecule type" value="Genomic_DNA"/>
</dbReference>
<reference evidence="2 3" key="1">
    <citation type="submission" date="2019-11" db="EMBL/GenBank/DDBJ databases">
        <title>Draft Genome Sequence of Plant Growth-Promoting Rhizosphere-Associated Bacteria.</title>
        <authorList>
            <person name="Vasilyev I.Y."/>
            <person name="Radchenko V."/>
            <person name="Ilnitskaya E.V."/>
        </authorList>
    </citation>
    <scope>NUCLEOTIDE SEQUENCE [LARGE SCALE GENOMIC DNA]</scope>
    <source>
        <strain evidence="2 3">VRA_MhP_f</strain>
    </source>
</reference>
<protein>
    <submittedName>
        <fullName evidence="2">Transcriptional regulator</fullName>
    </submittedName>
</protein>
<proteinExistence type="predicted"/>
<accession>A0A7X2MU17</accession>
<evidence type="ECO:0000313" key="3">
    <source>
        <dbReference type="Proteomes" id="UP000461948"/>
    </source>
</evidence>
<evidence type="ECO:0000256" key="1">
    <source>
        <dbReference type="SAM" id="MobiDB-lite"/>
    </source>
</evidence>
<comment type="caution">
    <text evidence="2">The sequence shown here is derived from an EMBL/GenBank/DDBJ whole genome shotgun (WGS) entry which is preliminary data.</text>
</comment>
<evidence type="ECO:0000313" key="2">
    <source>
        <dbReference type="EMBL" id="MSE19310.1"/>
    </source>
</evidence>
<dbReference type="AlphaFoldDB" id="A0A7X2MU17"/>
<dbReference type="Proteomes" id="UP000461948">
    <property type="component" value="Unassembled WGS sequence"/>
</dbReference>
<organism evidence="2 3">
    <name type="scientific">Enterobacter agglomerans</name>
    <name type="common">Erwinia herbicola</name>
    <name type="synonym">Pantoea agglomerans</name>
    <dbReference type="NCBI Taxonomy" id="549"/>
    <lineage>
        <taxon>Bacteria</taxon>
        <taxon>Pseudomonadati</taxon>
        <taxon>Pseudomonadota</taxon>
        <taxon>Gammaproteobacteria</taxon>
        <taxon>Enterobacterales</taxon>
        <taxon>Erwiniaceae</taxon>
        <taxon>Pantoea</taxon>
        <taxon>Pantoea agglomerans group</taxon>
    </lineage>
</organism>
<gene>
    <name evidence="2" type="ORF">GKC49_30695</name>
</gene>
<name>A0A7X2MU17_ENTAG</name>
<sequence length="20" mass="2323">VMNYGFQSCAEYDTDPQVQQ</sequence>
<feature type="non-terminal residue" evidence="2">
    <location>
        <position position="1"/>
    </location>
</feature>